<reference evidence="2 3" key="1">
    <citation type="journal article" date="2020" name="Nature">
        <title>Six reference-quality genomes reveal evolution of bat adaptations.</title>
        <authorList>
            <person name="Jebb D."/>
            <person name="Huang Z."/>
            <person name="Pippel M."/>
            <person name="Hughes G.M."/>
            <person name="Lavrichenko K."/>
            <person name="Devanna P."/>
            <person name="Winkler S."/>
            <person name="Jermiin L.S."/>
            <person name="Skirmuntt E.C."/>
            <person name="Katzourakis A."/>
            <person name="Burkitt-Gray L."/>
            <person name="Ray D.A."/>
            <person name="Sullivan K.A.M."/>
            <person name="Roscito J.G."/>
            <person name="Kirilenko B.M."/>
            <person name="Davalos L.M."/>
            <person name="Corthals A.P."/>
            <person name="Power M.L."/>
            <person name="Jones G."/>
            <person name="Ransome R.D."/>
            <person name="Dechmann D.K.N."/>
            <person name="Locatelli A.G."/>
            <person name="Puechmaille S.J."/>
            <person name="Fedrigo O."/>
            <person name="Jarvis E.D."/>
            <person name="Hiller M."/>
            <person name="Vernes S.C."/>
            <person name="Myers E.W."/>
            <person name="Teeling E.C."/>
        </authorList>
    </citation>
    <scope>NUCLEOTIDE SEQUENCE [LARGE SCALE GENOMIC DNA]</scope>
    <source>
        <strain evidence="2">MMyoMyo1</strain>
        <tissue evidence="2">Flight muscle</tissue>
    </source>
</reference>
<protein>
    <submittedName>
        <fullName evidence="2">Uncharacterized protein</fullName>
    </submittedName>
</protein>
<organism evidence="2 3">
    <name type="scientific">Myotis myotis</name>
    <name type="common">Greater mouse-eared bat</name>
    <name type="synonym">Vespertilio myotis</name>
    <dbReference type="NCBI Taxonomy" id="51298"/>
    <lineage>
        <taxon>Eukaryota</taxon>
        <taxon>Metazoa</taxon>
        <taxon>Chordata</taxon>
        <taxon>Craniata</taxon>
        <taxon>Vertebrata</taxon>
        <taxon>Euteleostomi</taxon>
        <taxon>Mammalia</taxon>
        <taxon>Eutheria</taxon>
        <taxon>Laurasiatheria</taxon>
        <taxon>Chiroptera</taxon>
        <taxon>Yangochiroptera</taxon>
        <taxon>Vespertilionidae</taxon>
        <taxon>Myotis</taxon>
    </lineage>
</organism>
<feature type="transmembrane region" description="Helical" evidence="1">
    <location>
        <begin position="24"/>
        <end position="46"/>
    </location>
</feature>
<keyword evidence="3" id="KW-1185">Reference proteome</keyword>
<accession>A0A7J8AMK6</accession>
<dbReference type="EMBL" id="JABWUV010000001">
    <property type="protein sequence ID" value="KAF6387456.1"/>
    <property type="molecule type" value="Genomic_DNA"/>
</dbReference>
<comment type="caution">
    <text evidence="2">The sequence shown here is derived from an EMBL/GenBank/DDBJ whole genome shotgun (WGS) entry which is preliminary data.</text>
</comment>
<evidence type="ECO:0000313" key="3">
    <source>
        <dbReference type="Proteomes" id="UP000527355"/>
    </source>
</evidence>
<name>A0A7J8AMK6_MYOMY</name>
<evidence type="ECO:0000256" key="1">
    <source>
        <dbReference type="SAM" id="Phobius"/>
    </source>
</evidence>
<sequence length="138" mass="15397">MHICIQVLWLISSHPPTPTFPLRFHSLCSMLLCLWIYFVQQFILFIRFHMSEIVWCLFFSDWFISLNMILSRPLHAVSKEITSSSSVSSISCKTSVCCCVCSSFSSCAVSSSECSSMSSLMSPPFISALAASPCLTTE</sequence>
<keyword evidence="1" id="KW-0472">Membrane</keyword>
<dbReference type="AlphaFoldDB" id="A0A7J8AMK6"/>
<keyword evidence="1" id="KW-1133">Transmembrane helix</keyword>
<gene>
    <name evidence="2" type="ORF">mMyoMyo1_007952</name>
</gene>
<keyword evidence="1" id="KW-0812">Transmembrane</keyword>
<evidence type="ECO:0000313" key="2">
    <source>
        <dbReference type="EMBL" id="KAF6387456.1"/>
    </source>
</evidence>
<proteinExistence type="predicted"/>
<dbReference type="Proteomes" id="UP000527355">
    <property type="component" value="Unassembled WGS sequence"/>
</dbReference>